<feature type="domain" description="RRM" evidence="4">
    <location>
        <begin position="96"/>
        <end position="174"/>
    </location>
</feature>
<dbReference type="SUPFAM" id="SSF54928">
    <property type="entry name" value="RNA-binding domain, RBD"/>
    <property type="match status" value="3"/>
</dbReference>
<proteinExistence type="predicted"/>
<dbReference type="InterPro" id="IPR012677">
    <property type="entry name" value="Nucleotide-bd_a/b_plait_sf"/>
</dbReference>
<dbReference type="CDD" id="cd12354">
    <property type="entry name" value="RRM3_TIA1_like"/>
    <property type="match status" value="1"/>
</dbReference>
<evidence type="ECO:0000259" key="4">
    <source>
        <dbReference type="PROSITE" id="PS50102"/>
    </source>
</evidence>
<feature type="domain" description="RRM" evidence="4">
    <location>
        <begin position="8"/>
        <end position="83"/>
    </location>
</feature>
<dbReference type="AlphaFoldDB" id="A0A6M2DU36"/>
<dbReference type="GO" id="GO:0003723">
    <property type="term" value="F:RNA binding"/>
    <property type="evidence" value="ECO:0007669"/>
    <property type="project" value="UniProtKB-UniRule"/>
</dbReference>
<reference evidence="5" key="1">
    <citation type="submission" date="2020-03" db="EMBL/GenBank/DDBJ databases">
        <title>Transcriptomic Profiling of the Digestive Tract of the Rat Flea, Xenopsylla cheopis, Following Blood Feeding and Infection with Yersinia pestis.</title>
        <authorList>
            <person name="Bland D.M."/>
            <person name="Martens C.A."/>
            <person name="Virtaneva K."/>
            <person name="Kanakabandi K."/>
            <person name="Long D."/>
            <person name="Rosenke R."/>
            <person name="Saturday G.A."/>
            <person name="Hoyt F.H."/>
            <person name="Bruno D.P."/>
            <person name="Ribeiro J.M.C."/>
            <person name="Hinnebusch J."/>
        </authorList>
    </citation>
    <scope>NUCLEOTIDE SEQUENCE</scope>
</reference>
<evidence type="ECO:0000313" key="5">
    <source>
        <dbReference type="EMBL" id="NOV48658.1"/>
    </source>
</evidence>
<dbReference type="PANTHER" id="PTHR10352">
    <property type="entry name" value="EUKARYOTIC TRANSLATION INITIATION FACTOR 3 SUBUNIT G"/>
    <property type="match status" value="1"/>
</dbReference>
<dbReference type="FunFam" id="3.30.70.330:FF:000419">
    <property type="entry name" value="CLUMA_CG006354, isoform A"/>
    <property type="match status" value="1"/>
</dbReference>
<dbReference type="InterPro" id="IPR035979">
    <property type="entry name" value="RBD_domain_sf"/>
</dbReference>
<sequence length="388" mass="43175">MSDEAHPRTLYVGNLDTSVSEDLLCALFTQIGTVKGCKIIREPGNDPYAFVEFTNHQSAATALAAMNKRLFLDKEMKVNWATSPGNQPKTDTSSHHHIFVGDLSPEIETQTLREAFAPFGEISNCRIVRDPQTLKSKGYAFVSFVKKAEAENAIAAMNGQWLGSRSIRTNWSTRKPPPPRQDTRPSRIGKAPTFDEVYSQSSPTNCTVYCGGFSNNAISEELMQKTFSQFGQIQDIRVFKDKGYAFVRFTTKEAATHAIEATHNSDIQGHTVKCFWGKETPMGDPQSQVMAGPNPTGGPIPSQSSQYPYTYQQQQMGYWYQPGYPAPQMPPQYMQPSYYQQYAYTTPPQPSGGFRMALQPGWGIQATAPGAPQGQPPIMYTMPQFQTQ</sequence>
<dbReference type="SMART" id="SM00360">
    <property type="entry name" value="RRM"/>
    <property type="match status" value="3"/>
</dbReference>
<evidence type="ECO:0000256" key="1">
    <source>
        <dbReference type="ARBA" id="ARBA00022884"/>
    </source>
</evidence>
<dbReference type="FunFam" id="3.30.70.330:FF:000087">
    <property type="entry name" value="Nucleolysin TIAR isoform 1"/>
    <property type="match status" value="1"/>
</dbReference>
<evidence type="ECO:0000256" key="2">
    <source>
        <dbReference type="PROSITE-ProRule" id="PRU00176"/>
    </source>
</evidence>
<dbReference type="Gene3D" id="3.30.70.330">
    <property type="match status" value="3"/>
</dbReference>
<dbReference type="FunFam" id="3.30.70.330:FF:000317">
    <property type="entry name" value="Rox8, isoform B"/>
    <property type="match status" value="1"/>
</dbReference>
<evidence type="ECO:0000256" key="3">
    <source>
        <dbReference type="SAM" id="MobiDB-lite"/>
    </source>
</evidence>
<dbReference type="CDD" id="cd12352">
    <property type="entry name" value="RRM1_TIA1_like"/>
    <property type="match status" value="1"/>
</dbReference>
<feature type="domain" description="RRM" evidence="4">
    <location>
        <begin position="206"/>
        <end position="279"/>
    </location>
</feature>
<name>A0A6M2DU36_XENCH</name>
<feature type="region of interest" description="Disordered" evidence="3">
    <location>
        <begin position="168"/>
        <end position="190"/>
    </location>
</feature>
<dbReference type="CDD" id="cd12353">
    <property type="entry name" value="RRM2_TIA1_like"/>
    <property type="match status" value="1"/>
</dbReference>
<dbReference type="PROSITE" id="PS50102">
    <property type="entry name" value="RRM"/>
    <property type="match status" value="3"/>
</dbReference>
<protein>
    <submittedName>
        <fullName evidence="5">Putative apoptosis-promoting rna-binding protein tia-1/tiar rrm superfamily</fullName>
    </submittedName>
</protein>
<organism evidence="5">
    <name type="scientific">Xenopsylla cheopis</name>
    <name type="common">Oriental rat flea</name>
    <name type="synonym">Pulex cheopis</name>
    <dbReference type="NCBI Taxonomy" id="163159"/>
    <lineage>
        <taxon>Eukaryota</taxon>
        <taxon>Metazoa</taxon>
        <taxon>Ecdysozoa</taxon>
        <taxon>Arthropoda</taxon>
        <taxon>Hexapoda</taxon>
        <taxon>Insecta</taxon>
        <taxon>Pterygota</taxon>
        <taxon>Neoptera</taxon>
        <taxon>Endopterygota</taxon>
        <taxon>Siphonaptera</taxon>
        <taxon>Pulicidae</taxon>
        <taxon>Xenopsyllinae</taxon>
        <taxon>Xenopsylla</taxon>
    </lineage>
</organism>
<keyword evidence="1 2" id="KW-0694">RNA-binding</keyword>
<dbReference type="EMBL" id="GIIL01004932">
    <property type="protein sequence ID" value="NOV48658.1"/>
    <property type="molecule type" value="Transcribed_RNA"/>
</dbReference>
<accession>A0A6M2DU36</accession>
<dbReference type="InterPro" id="IPR000504">
    <property type="entry name" value="RRM_dom"/>
</dbReference>
<dbReference type="Pfam" id="PF00076">
    <property type="entry name" value="RRM_1"/>
    <property type="match status" value="3"/>
</dbReference>